<dbReference type="PROSITE" id="PS51677">
    <property type="entry name" value="NODB"/>
    <property type="match status" value="1"/>
</dbReference>
<dbReference type="OrthoDB" id="9812065at2"/>
<dbReference type="InterPro" id="IPR011330">
    <property type="entry name" value="Glyco_hydro/deAcase_b/a-brl"/>
</dbReference>
<gene>
    <name evidence="3" type="ORF">EAH69_05910</name>
</gene>
<keyword evidence="1" id="KW-0812">Transmembrane</keyword>
<name>A0A3L9MBV9_9FLAO</name>
<organism evidence="3 4">
    <name type="scientific">Faecalibacter macacae</name>
    <dbReference type="NCBI Taxonomy" id="1859289"/>
    <lineage>
        <taxon>Bacteria</taxon>
        <taxon>Pseudomonadati</taxon>
        <taxon>Bacteroidota</taxon>
        <taxon>Flavobacteriia</taxon>
        <taxon>Flavobacteriales</taxon>
        <taxon>Weeksellaceae</taxon>
        <taxon>Faecalibacter</taxon>
    </lineage>
</organism>
<dbReference type="GO" id="GO:0016810">
    <property type="term" value="F:hydrolase activity, acting on carbon-nitrogen (but not peptide) bonds"/>
    <property type="evidence" value="ECO:0007669"/>
    <property type="project" value="InterPro"/>
</dbReference>
<keyword evidence="1" id="KW-0472">Membrane</keyword>
<dbReference type="Gene3D" id="3.20.20.370">
    <property type="entry name" value="Glycoside hydrolase/deacetylase"/>
    <property type="match status" value="1"/>
</dbReference>
<evidence type="ECO:0000313" key="4">
    <source>
        <dbReference type="Proteomes" id="UP000275348"/>
    </source>
</evidence>
<dbReference type="Pfam" id="PF01522">
    <property type="entry name" value="Polysacc_deac_1"/>
    <property type="match status" value="1"/>
</dbReference>
<dbReference type="GO" id="GO:0005975">
    <property type="term" value="P:carbohydrate metabolic process"/>
    <property type="evidence" value="ECO:0007669"/>
    <property type="project" value="InterPro"/>
</dbReference>
<reference evidence="3 4" key="1">
    <citation type="submission" date="2018-10" db="EMBL/GenBank/DDBJ databases">
        <authorList>
            <person name="Chen X."/>
        </authorList>
    </citation>
    <scope>NUCLEOTIDE SEQUENCE [LARGE SCALE GENOMIC DNA]</scope>
    <source>
        <strain evidence="3 4">YIM 102668</strain>
    </source>
</reference>
<evidence type="ECO:0000259" key="2">
    <source>
        <dbReference type="PROSITE" id="PS51677"/>
    </source>
</evidence>
<proteinExistence type="predicted"/>
<dbReference type="AlphaFoldDB" id="A0A3L9MBV9"/>
<feature type="domain" description="NodB homology" evidence="2">
    <location>
        <begin position="101"/>
        <end position="310"/>
    </location>
</feature>
<comment type="caution">
    <text evidence="3">The sequence shown here is derived from an EMBL/GenBank/DDBJ whole genome shotgun (WGS) entry which is preliminary data.</text>
</comment>
<feature type="transmembrane region" description="Helical" evidence="1">
    <location>
        <begin position="20"/>
        <end position="40"/>
    </location>
</feature>
<dbReference type="SUPFAM" id="SSF88713">
    <property type="entry name" value="Glycoside hydrolase/deacetylase"/>
    <property type="match status" value="1"/>
</dbReference>
<protein>
    <recommendedName>
        <fullName evidence="2">NodB homology domain-containing protein</fullName>
    </recommendedName>
</protein>
<dbReference type="InterPro" id="IPR050248">
    <property type="entry name" value="Polysacc_deacetylase_ArnD"/>
</dbReference>
<sequence>MNLIVIHSKLLFSRYNRTKLRITTYTYLNLLSISFLTIFLSCKKSESNTFLNNLNLSEIYSGFKPKNETISTKDSTSNIVTTDSLYYQYKDRVQEIDSTKQYVYLTFDDGPFKGSQKINKIIQEEQVKATVFVVGMNAYTDKLQQYLKDYEDNDWIEVSNHTFSHANRNKFKQYYDNPEMVLSDVIKNDSAYNFKNRFVRLPGRNVWRLGDHKKNDYDNGSKISSDYLAQNQYFVFGWDYEWNKISKKKSLDNSSEIYDGIVKRLNNKETFKEKHLVILMHDDMFDNDDDAEQLRALIKMIKNNKNIVFEVASNYPISLS</sequence>
<dbReference type="InterPro" id="IPR002509">
    <property type="entry name" value="NODB_dom"/>
</dbReference>
<accession>A0A3L9MBV9</accession>
<evidence type="ECO:0000313" key="3">
    <source>
        <dbReference type="EMBL" id="RLZ10677.1"/>
    </source>
</evidence>
<evidence type="ECO:0000256" key="1">
    <source>
        <dbReference type="SAM" id="Phobius"/>
    </source>
</evidence>
<keyword evidence="1" id="KW-1133">Transmembrane helix</keyword>
<dbReference type="EMBL" id="RDOJ01000006">
    <property type="protein sequence ID" value="RLZ10677.1"/>
    <property type="molecule type" value="Genomic_DNA"/>
</dbReference>
<keyword evidence="4" id="KW-1185">Reference proteome</keyword>
<dbReference type="Proteomes" id="UP000275348">
    <property type="component" value="Unassembled WGS sequence"/>
</dbReference>
<dbReference type="PANTHER" id="PTHR10587">
    <property type="entry name" value="GLYCOSYL TRANSFERASE-RELATED"/>
    <property type="match status" value="1"/>
</dbReference>